<name>A0A7Z0I140_9RHOB</name>
<dbReference type="RefSeq" id="WP_179906786.1">
    <property type="nucleotide sequence ID" value="NZ_JACBXS010000029.1"/>
</dbReference>
<protein>
    <submittedName>
        <fullName evidence="2">Peptidoglycan-binding protein</fullName>
    </submittedName>
</protein>
<dbReference type="InterPro" id="IPR002477">
    <property type="entry name" value="Peptidoglycan-bd-like"/>
</dbReference>
<organism evidence="2 3">
    <name type="scientific">Rhabdonatronobacter sediminivivens</name>
    <dbReference type="NCBI Taxonomy" id="2743469"/>
    <lineage>
        <taxon>Bacteria</taxon>
        <taxon>Pseudomonadati</taxon>
        <taxon>Pseudomonadota</taxon>
        <taxon>Alphaproteobacteria</taxon>
        <taxon>Rhodobacterales</taxon>
        <taxon>Paracoccaceae</taxon>
        <taxon>Rhabdonatronobacter</taxon>
    </lineage>
</organism>
<keyword evidence="3" id="KW-1185">Reference proteome</keyword>
<evidence type="ECO:0000313" key="3">
    <source>
        <dbReference type="Proteomes" id="UP000529417"/>
    </source>
</evidence>
<dbReference type="InterPro" id="IPR036366">
    <property type="entry name" value="PGBDSf"/>
</dbReference>
<dbReference type="InterPro" id="IPR036365">
    <property type="entry name" value="PGBD-like_sf"/>
</dbReference>
<feature type="domain" description="Peptidoglycan binding-like" evidence="1">
    <location>
        <begin position="65"/>
        <end position="104"/>
    </location>
</feature>
<accession>A0A7Z0I140</accession>
<dbReference type="SUPFAM" id="SSF47090">
    <property type="entry name" value="PGBD-like"/>
    <property type="match status" value="1"/>
</dbReference>
<dbReference type="EMBL" id="JACBXS010000029">
    <property type="protein sequence ID" value="NYS25992.1"/>
    <property type="molecule type" value="Genomic_DNA"/>
</dbReference>
<dbReference type="Pfam" id="PF01471">
    <property type="entry name" value="PG_binding_1"/>
    <property type="match status" value="1"/>
</dbReference>
<proteinExistence type="predicted"/>
<comment type="caution">
    <text evidence="2">The sequence shown here is derived from an EMBL/GenBank/DDBJ whole genome shotgun (WGS) entry which is preliminary data.</text>
</comment>
<dbReference type="AlphaFoldDB" id="A0A7Z0I140"/>
<reference evidence="2 3" key="1">
    <citation type="journal article" date="2000" name="Arch. Microbiol.">
        <title>Rhodobaca bogoriensis gen. nov. and sp. nov., an alkaliphilic purple nonsulfur bacterium from African Rift Valley soda lakes.</title>
        <authorList>
            <person name="Milford A.D."/>
            <person name="Achenbach L.A."/>
            <person name="Jung D.O."/>
            <person name="Madigan M.T."/>
        </authorList>
    </citation>
    <scope>NUCLEOTIDE SEQUENCE [LARGE SCALE GENOMIC DNA]</scope>
    <source>
        <strain evidence="2 3">2376</strain>
    </source>
</reference>
<gene>
    <name evidence="2" type="ORF">HUK65_13435</name>
</gene>
<dbReference type="Proteomes" id="UP000529417">
    <property type="component" value="Unassembled WGS sequence"/>
</dbReference>
<sequence>MIACAAVLGACQTADMPMEVTRGLGTAEVTQISDRQAHGCWGHTDVPGQSLVQTPCPEDVTPAFIESLQRALSVRGYMAPEITGDADDRTRAAVQAYQAARGFNSPILSLQTARELGLVPYDASEF</sequence>
<evidence type="ECO:0000259" key="1">
    <source>
        <dbReference type="Pfam" id="PF01471"/>
    </source>
</evidence>
<evidence type="ECO:0000313" key="2">
    <source>
        <dbReference type="EMBL" id="NYS25992.1"/>
    </source>
</evidence>
<dbReference type="Gene3D" id="1.10.101.10">
    <property type="entry name" value="PGBD-like superfamily/PGBD"/>
    <property type="match status" value="1"/>
</dbReference>